<dbReference type="SMART" id="SM00108">
    <property type="entry name" value="B_lectin"/>
    <property type="match status" value="1"/>
</dbReference>
<dbReference type="InterPro" id="IPR000719">
    <property type="entry name" value="Prot_kinase_dom"/>
</dbReference>
<keyword evidence="12" id="KW-1015">Disulfide bond</keyword>
<reference evidence="26" key="1">
    <citation type="journal article" date="2013" name="Science">
        <title>The Amborella genome and the evolution of flowering plants.</title>
        <authorList>
            <consortium name="Amborella Genome Project"/>
        </authorList>
    </citation>
    <scope>NUCLEOTIDE SEQUENCE [LARGE SCALE GENOMIC DNA]</scope>
</reference>
<dbReference type="GO" id="GO:0005524">
    <property type="term" value="F:ATP binding"/>
    <property type="evidence" value="ECO:0007669"/>
    <property type="project" value="UniProtKB-UniRule"/>
</dbReference>
<comment type="similarity">
    <text evidence="17">Belongs to the protein kinase superfamily. Ser/Thr protein kinase family.</text>
</comment>
<dbReference type="PANTHER" id="PTHR47974">
    <property type="entry name" value="OS07G0415500 PROTEIN"/>
    <property type="match status" value="1"/>
</dbReference>
<name>W1PJ97_AMBTC</name>
<dbReference type="PROSITE" id="PS50927">
    <property type="entry name" value="BULB_LECTIN"/>
    <property type="match status" value="1"/>
</dbReference>
<evidence type="ECO:0000256" key="6">
    <source>
        <dbReference type="ARBA" id="ARBA00022729"/>
    </source>
</evidence>
<evidence type="ECO:0000256" key="17">
    <source>
        <dbReference type="PIRNR" id="PIRNR000641"/>
    </source>
</evidence>
<evidence type="ECO:0000256" key="9">
    <source>
        <dbReference type="ARBA" id="ARBA00022840"/>
    </source>
</evidence>
<dbReference type="SMART" id="SM00220">
    <property type="entry name" value="S_TKc"/>
    <property type="match status" value="1"/>
</dbReference>
<dbReference type="Pfam" id="PF01453">
    <property type="entry name" value="B_lectin"/>
    <property type="match status" value="1"/>
</dbReference>
<dbReference type="InterPro" id="IPR011009">
    <property type="entry name" value="Kinase-like_dom_sf"/>
</dbReference>
<evidence type="ECO:0000256" key="14">
    <source>
        <dbReference type="ARBA" id="ARBA00023180"/>
    </source>
</evidence>
<evidence type="ECO:0000256" key="5">
    <source>
        <dbReference type="ARBA" id="ARBA00022692"/>
    </source>
</evidence>
<evidence type="ECO:0000259" key="22">
    <source>
        <dbReference type="PROSITE" id="PS50026"/>
    </source>
</evidence>
<evidence type="ECO:0000313" key="26">
    <source>
        <dbReference type="Proteomes" id="UP000017836"/>
    </source>
</evidence>
<comment type="subcellular location">
    <subcellularLocation>
        <location evidence="1">Membrane</location>
        <topology evidence="1">Single-pass type I membrane protein</topology>
    </subcellularLocation>
</comment>
<proteinExistence type="inferred from homology"/>
<organism evidence="25 26">
    <name type="scientific">Amborella trichopoda</name>
    <dbReference type="NCBI Taxonomy" id="13333"/>
    <lineage>
        <taxon>Eukaryota</taxon>
        <taxon>Viridiplantae</taxon>
        <taxon>Streptophyta</taxon>
        <taxon>Embryophyta</taxon>
        <taxon>Tracheophyta</taxon>
        <taxon>Spermatophyta</taxon>
        <taxon>Magnoliopsida</taxon>
        <taxon>Amborellales</taxon>
        <taxon>Amborellaceae</taxon>
        <taxon>Amborella</taxon>
    </lineage>
</organism>
<evidence type="ECO:0000256" key="12">
    <source>
        <dbReference type="ARBA" id="ARBA00023157"/>
    </source>
</evidence>
<comment type="caution">
    <text evidence="18">Lacks conserved residue(s) required for the propagation of feature annotation.</text>
</comment>
<evidence type="ECO:0000256" key="11">
    <source>
        <dbReference type="ARBA" id="ARBA00023136"/>
    </source>
</evidence>
<dbReference type="Gramene" id="ERN08078">
    <property type="protein sequence ID" value="ERN08078"/>
    <property type="gene ID" value="AMTR_s00012p00264900"/>
</dbReference>
<dbReference type="Pfam" id="PF08276">
    <property type="entry name" value="PAN_2"/>
    <property type="match status" value="1"/>
</dbReference>
<dbReference type="InterPro" id="IPR001480">
    <property type="entry name" value="Bulb-type_lectin_dom"/>
</dbReference>
<dbReference type="InterPro" id="IPR017441">
    <property type="entry name" value="Protein_kinase_ATP_BS"/>
</dbReference>
<feature type="domain" description="Protein kinase" evidence="21">
    <location>
        <begin position="485"/>
        <end position="767"/>
    </location>
</feature>
<accession>W1PJ97</accession>
<protein>
    <recommendedName>
        <fullName evidence="17">Receptor-like serine/threonine-protein kinase</fullName>
        <ecNumber evidence="17">2.7.11.1</ecNumber>
    </recommendedName>
</protein>
<dbReference type="FunFam" id="2.90.10.10:FF:000006">
    <property type="entry name" value="Serine/threonine-protein kinase"/>
    <property type="match status" value="1"/>
</dbReference>
<evidence type="ECO:0000256" key="13">
    <source>
        <dbReference type="ARBA" id="ARBA00023170"/>
    </source>
</evidence>
<dbReference type="HOGENOM" id="CLU_000288_116_2_1"/>
<dbReference type="FunFam" id="1.10.510.10:FF:000302">
    <property type="entry name" value="Serine/threonine-protein kinase"/>
    <property type="match status" value="1"/>
</dbReference>
<evidence type="ECO:0000256" key="18">
    <source>
        <dbReference type="PROSITE-ProRule" id="PRU00076"/>
    </source>
</evidence>
<dbReference type="Gene3D" id="3.50.4.10">
    <property type="entry name" value="Hepatocyte Growth Factor"/>
    <property type="match status" value="1"/>
</dbReference>
<feature type="domain" description="Bulb-type lectin" evidence="23">
    <location>
        <begin position="1"/>
        <end position="122"/>
    </location>
</feature>
<keyword evidence="5 20" id="KW-0812">Transmembrane</keyword>
<evidence type="ECO:0000256" key="8">
    <source>
        <dbReference type="ARBA" id="ARBA00022777"/>
    </source>
</evidence>
<keyword evidence="6" id="KW-0732">Signal</keyword>
<dbReference type="PROSITE" id="PS50948">
    <property type="entry name" value="PAN"/>
    <property type="match status" value="1"/>
</dbReference>
<dbReference type="InterPro" id="IPR003609">
    <property type="entry name" value="Pan_app"/>
</dbReference>
<comment type="catalytic activity">
    <reaction evidence="15 17">
        <text>L-threonyl-[protein] + ATP = O-phospho-L-threonyl-[protein] + ADP + H(+)</text>
        <dbReference type="Rhea" id="RHEA:46608"/>
        <dbReference type="Rhea" id="RHEA-COMP:11060"/>
        <dbReference type="Rhea" id="RHEA-COMP:11605"/>
        <dbReference type="ChEBI" id="CHEBI:15378"/>
        <dbReference type="ChEBI" id="CHEBI:30013"/>
        <dbReference type="ChEBI" id="CHEBI:30616"/>
        <dbReference type="ChEBI" id="CHEBI:61977"/>
        <dbReference type="ChEBI" id="CHEBI:456216"/>
        <dbReference type="EC" id="2.7.11.1"/>
    </reaction>
</comment>
<keyword evidence="13" id="KW-0675">Receptor</keyword>
<comment type="catalytic activity">
    <reaction evidence="16 17">
        <text>L-seryl-[protein] + ATP = O-phospho-L-seryl-[protein] + ADP + H(+)</text>
        <dbReference type="Rhea" id="RHEA:17989"/>
        <dbReference type="Rhea" id="RHEA-COMP:9863"/>
        <dbReference type="Rhea" id="RHEA-COMP:11604"/>
        <dbReference type="ChEBI" id="CHEBI:15378"/>
        <dbReference type="ChEBI" id="CHEBI:29999"/>
        <dbReference type="ChEBI" id="CHEBI:30616"/>
        <dbReference type="ChEBI" id="CHEBI:83421"/>
        <dbReference type="ChEBI" id="CHEBI:456216"/>
        <dbReference type="EC" id="2.7.11.1"/>
    </reaction>
</comment>
<dbReference type="Proteomes" id="UP000017836">
    <property type="component" value="Unassembled WGS sequence"/>
</dbReference>
<evidence type="ECO:0000256" key="4">
    <source>
        <dbReference type="ARBA" id="ARBA00022679"/>
    </source>
</evidence>
<keyword evidence="11 20" id="KW-0472">Membrane</keyword>
<dbReference type="GO" id="GO:0106310">
    <property type="term" value="F:protein serine kinase activity"/>
    <property type="evidence" value="ECO:0007669"/>
    <property type="project" value="RHEA"/>
</dbReference>
<dbReference type="SUPFAM" id="SSF56112">
    <property type="entry name" value="Protein kinase-like (PK-like)"/>
    <property type="match status" value="1"/>
</dbReference>
<evidence type="ECO:0000256" key="19">
    <source>
        <dbReference type="PROSITE-ProRule" id="PRU10141"/>
    </source>
</evidence>
<dbReference type="Gene3D" id="2.90.10.10">
    <property type="entry name" value="Bulb-type lectin domain"/>
    <property type="match status" value="1"/>
</dbReference>
<dbReference type="OMA" id="LACTDIN"/>
<keyword evidence="8 17" id="KW-0418">Kinase</keyword>
<dbReference type="eggNOG" id="ENOG502QRH4">
    <property type="taxonomic scope" value="Eukaryota"/>
</dbReference>
<dbReference type="InterPro" id="IPR000858">
    <property type="entry name" value="S_locus_glycoprot_dom"/>
</dbReference>
<dbReference type="GO" id="GO:0048544">
    <property type="term" value="P:recognition of pollen"/>
    <property type="evidence" value="ECO:0007669"/>
    <property type="project" value="InterPro"/>
</dbReference>
<dbReference type="Gene3D" id="1.10.510.10">
    <property type="entry name" value="Transferase(Phosphotransferase) domain 1"/>
    <property type="match status" value="1"/>
</dbReference>
<evidence type="ECO:0000259" key="23">
    <source>
        <dbReference type="PROSITE" id="PS50927"/>
    </source>
</evidence>
<keyword evidence="14" id="KW-0325">Glycoprotein</keyword>
<evidence type="ECO:0000256" key="15">
    <source>
        <dbReference type="ARBA" id="ARBA00047899"/>
    </source>
</evidence>
<dbReference type="InterPro" id="IPR008271">
    <property type="entry name" value="Ser/Thr_kinase_AS"/>
</dbReference>
<dbReference type="FunFam" id="2.90.10.10:FF:000015">
    <property type="entry name" value="Serine/threonine-protein kinase"/>
    <property type="match status" value="1"/>
</dbReference>
<evidence type="ECO:0000313" key="25">
    <source>
        <dbReference type="EMBL" id="ERN08078.1"/>
    </source>
</evidence>
<evidence type="ECO:0000256" key="2">
    <source>
        <dbReference type="ARBA" id="ARBA00022527"/>
    </source>
</evidence>
<keyword evidence="2 17" id="KW-0723">Serine/threonine-protein kinase</keyword>
<evidence type="ECO:0000256" key="20">
    <source>
        <dbReference type="SAM" id="Phobius"/>
    </source>
</evidence>
<feature type="transmembrane region" description="Helical" evidence="20">
    <location>
        <begin position="428"/>
        <end position="451"/>
    </location>
</feature>
<dbReference type="AlphaFoldDB" id="W1PJ97"/>
<dbReference type="SUPFAM" id="SSF51110">
    <property type="entry name" value="alpha-D-mannose-specific plant lectins"/>
    <property type="match status" value="1"/>
</dbReference>
<evidence type="ECO:0000256" key="10">
    <source>
        <dbReference type="ARBA" id="ARBA00022989"/>
    </source>
</evidence>
<dbReference type="PROSITE" id="PS00107">
    <property type="entry name" value="PROTEIN_KINASE_ATP"/>
    <property type="match status" value="1"/>
</dbReference>
<dbReference type="InterPro" id="IPR036426">
    <property type="entry name" value="Bulb-type_lectin_dom_sf"/>
</dbReference>
<gene>
    <name evidence="25" type="ORF">AMTR_s00012p00264900</name>
</gene>
<dbReference type="EMBL" id="KI393609">
    <property type="protein sequence ID" value="ERN08078.1"/>
    <property type="molecule type" value="Genomic_DNA"/>
</dbReference>
<feature type="domain" description="EGF-like" evidence="22">
    <location>
        <begin position="255"/>
        <end position="291"/>
    </location>
</feature>
<dbReference type="PIRSF" id="PIRSF000641">
    <property type="entry name" value="SRK"/>
    <property type="match status" value="1"/>
</dbReference>
<dbReference type="GO" id="GO:0004672">
    <property type="term" value="F:protein kinase activity"/>
    <property type="evidence" value="ECO:0000318"/>
    <property type="project" value="GO_Central"/>
</dbReference>
<evidence type="ECO:0000259" key="24">
    <source>
        <dbReference type="PROSITE" id="PS50948"/>
    </source>
</evidence>
<dbReference type="PROSITE" id="PS50026">
    <property type="entry name" value="EGF_3"/>
    <property type="match status" value="1"/>
</dbReference>
<evidence type="ECO:0000256" key="7">
    <source>
        <dbReference type="ARBA" id="ARBA00022741"/>
    </source>
</evidence>
<evidence type="ECO:0000256" key="3">
    <source>
        <dbReference type="ARBA" id="ARBA00022536"/>
    </source>
</evidence>
<dbReference type="CDD" id="cd14066">
    <property type="entry name" value="STKc_IRAK"/>
    <property type="match status" value="1"/>
</dbReference>
<dbReference type="EC" id="2.7.11.1" evidence="17"/>
<dbReference type="CDD" id="cd00028">
    <property type="entry name" value="B_lectin"/>
    <property type="match status" value="1"/>
</dbReference>
<dbReference type="Pfam" id="PF00069">
    <property type="entry name" value="Pkinase"/>
    <property type="match status" value="1"/>
</dbReference>
<evidence type="ECO:0000259" key="21">
    <source>
        <dbReference type="PROSITE" id="PS50011"/>
    </source>
</evidence>
<evidence type="ECO:0000256" key="1">
    <source>
        <dbReference type="ARBA" id="ARBA00004479"/>
    </source>
</evidence>
<sequence>MQRLNKGSSLHVESHSDILVSPDGSFSAGFYEVGLNAYSFAIWFTNSANKTISWMASRDLPVNGRHSRLSLWKDGNLVLIDANDAVIWSTNTNSTSSYAELLDTGNLVLRDPKDRIIWESFEFPTDTLLPNQPFTKGKRLISGRGEGMYSPGYFSFYFDNDNILRIMYDGPEISSIYWPNPDYNLWVNQRTSYNSSRYAFYDELGRFVSSDRFEFYASDWGSKLKRRMTMDYDGNLRLYSLNESTGLWSVTWLAMAEQCRIHGLCGRNGICTYKPQPTCACPPHFEASDPTDWTKGCIPKSKATCDPLKIEFIELPQTDFYGYDINYTTQITLEACRNRCLDDCSCAGFMYRISGDGGCYFKSALFNGYTSTSFPGSMHIKVAIDVAFNHSGNQRTDFRELELRCPTGEAAVTAGLEVYGESKGTTLLLYWFVSAFGGIEIIFVTVGWFVLYRKHGIPEAIEKGYKGISSQFRRFTYKELKQATRNFKEELGKGAFGAVYKGVLSDGRIVAVKRLHNVMQGEEEFWAEVSTIGMIYHINLVRMWGFCAEGSHKLLVYEYMENGSLDKHLFLEASTLNWNQRLEIALGTAKGLAYLHHECLEWVLHCDVKPQNILLDAGFEPKIADFGLAKLLQRRGEGRNNQSISNFSEVRGTKGYMAPEWTLNLPITTKADVYSYGVVLLEMVRGHRLSGPLVVDGHEEVELWHLIRFVKRKMELREEWVEAVVDVRLEGRFSSGQVEEVVKIALSCVRDEREKRPSMDMIVQALLACTDINGL</sequence>
<dbReference type="GO" id="GO:0016020">
    <property type="term" value="C:membrane"/>
    <property type="evidence" value="ECO:0007669"/>
    <property type="project" value="UniProtKB-SubCell"/>
</dbReference>
<dbReference type="InterPro" id="IPR000742">
    <property type="entry name" value="EGF"/>
</dbReference>
<keyword evidence="10 20" id="KW-1133">Transmembrane helix</keyword>
<feature type="binding site" evidence="19">
    <location>
        <position position="513"/>
    </location>
    <ligand>
        <name>ATP</name>
        <dbReference type="ChEBI" id="CHEBI:30616"/>
    </ligand>
</feature>
<keyword evidence="9 17" id="KW-0067">ATP-binding</keyword>
<dbReference type="Gene3D" id="3.30.200.20">
    <property type="entry name" value="Phosphorylase Kinase, domain 1"/>
    <property type="match status" value="1"/>
</dbReference>
<keyword evidence="3 18" id="KW-0245">EGF-like domain</keyword>
<keyword evidence="7 17" id="KW-0547">Nucleotide-binding</keyword>
<dbReference type="CDD" id="cd01098">
    <property type="entry name" value="PAN_AP_plant"/>
    <property type="match status" value="1"/>
</dbReference>
<dbReference type="PROSITE" id="PS00108">
    <property type="entry name" value="PROTEIN_KINASE_ST"/>
    <property type="match status" value="1"/>
</dbReference>
<feature type="domain" description="Apple" evidence="24">
    <location>
        <begin position="305"/>
        <end position="383"/>
    </location>
</feature>
<dbReference type="PANTHER" id="PTHR47974:SF3">
    <property type="entry name" value="RECEPTOR-LIKE SERINE_THREONINE-PROTEIN KINASE"/>
    <property type="match status" value="1"/>
</dbReference>
<keyword evidence="4 17" id="KW-0808">Transferase</keyword>
<dbReference type="Pfam" id="PF00954">
    <property type="entry name" value="S_locus_glycop"/>
    <property type="match status" value="1"/>
</dbReference>
<keyword evidence="26" id="KW-1185">Reference proteome</keyword>
<dbReference type="GO" id="GO:0004674">
    <property type="term" value="F:protein serine/threonine kinase activity"/>
    <property type="evidence" value="ECO:0007669"/>
    <property type="project" value="UniProtKB-KW"/>
</dbReference>
<dbReference type="PROSITE" id="PS50011">
    <property type="entry name" value="PROTEIN_KINASE_DOM"/>
    <property type="match status" value="1"/>
</dbReference>
<evidence type="ECO:0000256" key="16">
    <source>
        <dbReference type="ARBA" id="ARBA00048679"/>
    </source>
</evidence>
<dbReference type="FunFam" id="3.30.200.20:FF:000059">
    <property type="entry name" value="S-receptor-like serine/threonine-protein kinase"/>
    <property type="match status" value="1"/>
</dbReference>
<dbReference type="InterPro" id="IPR024171">
    <property type="entry name" value="SRK-like_kinase"/>
</dbReference>